<dbReference type="VEuPathDB" id="VectorBase:ISCW015365"/>
<dbReference type="EMBL" id="ABJB010092615">
    <property type="status" value="NOT_ANNOTATED_CDS"/>
    <property type="molecule type" value="Genomic_DNA"/>
</dbReference>
<name>B7QMZ9_IXOSC</name>
<evidence type="ECO:0000313" key="3">
    <source>
        <dbReference type="Proteomes" id="UP000001555"/>
    </source>
</evidence>
<keyword evidence="3" id="KW-1185">Reference proteome</keyword>
<dbReference type="InParanoid" id="B7QMZ9"/>
<dbReference type="AlphaFoldDB" id="B7QMZ9"/>
<evidence type="ECO:0000313" key="1">
    <source>
        <dbReference type="EMBL" id="EEC20221.1"/>
    </source>
</evidence>
<dbReference type="EMBL" id="DS974470">
    <property type="protein sequence ID" value="EEC20221.1"/>
    <property type="molecule type" value="Genomic_DNA"/>
</dbReference>
<gene>
    <name evidence="1" type="ORF">IscW_ISCW015365</name>
</gene>
<dbReference type="VEuPathDB" id="VectorBase:ISCI015365"/>
<evidence type="ECO:0000313" key="2">
    <source>
        <dbReference type="EnsemblMetazoa" id="ISCW015365-PA"/>
    </source>
</evidence>
<protein>
    <submittedName>
        <fullName evidence="1 2">Uncharacterized protein</fullName>
    </submittedName>
</protein>
<dbReference type="Proteomes" id="UP000001555">
    <property type="component" value="Unassembled WGS sequence"/>
</dbReference>
<dbReference type="PaxDb" id="6945-B7QMZ9"/>
<reference evidence="1 3" key="1">
    <citation type="submission" date="2008-03" db="EMBL/GenBank/DDBJ databases">
        <title>Annotation of Ixodes scapularis.</title>
        <authorList>
            <consortium name="Ixodes scapularis Genome Project Consortium"/>
            <person name="Caler E."/>
            <person name="Hannick L.I."/>
            <person name="Bidwell S."/>
            <person name="Joardar V."/>
            <person name="Thiagarajan M."/>
            <person name="Amedeo P."/>
            <person name="Galinsky K.J."/>
            <person name="Schobel S."/>
            <person name="Inman J."/>
            <person name="Hostetler J."/>
            <person name="Miller J."/>
            <person name="Hammond M."/>
            <person name="Megy K."/>
            <person name="Lawson D."/>
            <person name="Kodira C."/>
            <person name="Sutton G."/>
            <person name="Meyer J."/>
            <person name="Hill C.A."/>
            <person name="Birren B."/>
            <person name="Nene V."/>
            <person name="Collins F."/>
            <person name="Alarcon-Chaidez F."/>
            <person name="Wikel S."/>
            <person name="Strausberg R."/>
        </authorList>
    </citation>
    <scope>NUCLEOTIDE SEQUENCE [LARGE SCALE GENOMIC DNA]</scope>
    <source>
        <strain evidence="3">Wikel</strain>
        <strain evidence="1">Wikel colony</strain>
    </source>
</reference>
<sequence length="61" mass="6401">MVFKTGATAPVPPPVKLGSLPATANGGGDLTAQMLQQKIEDGATESAEFLELTSKRMRLTK</sequence>
<dbReference type="EnsemblMetazoa" id="ISCW015365-RA">
    <property type="protein sequence ID" value="ISCW015365-PA"/>
    <property type="gene ID" value="ISCW015365"/>
</dbReference>
<dbReference type="HOGENOM" id="CLU_2925193_0_0_1"/>
<proteinExistence type="predicted"/>
<reference evidence="2" key="2">
    <citation type="submission" date="2020-05" db="UniProtKB">
        <authorList>
            <consortium name="EnsemblMetazoa"/>
        </authorList>
    </citation>
    <scope>IDENTIFICATION</scope>
    <source>
        <strain evidence="2">wikel</strain>
    </source>
</reference>
<accession>B7QMZ9</accession>
<organism>
    <name type="scientific">Ixodes scapularis</name>
    <name type="common">Black-legged tick</name>
    <name type="synonym">Deer tick</name>
    <dbReference type="NCBI Taxonomy" id="6945"/>
    <lineage>
        <taxon>Eukaryota</taxon>
        <taxon>Metazoa</taxon>
        <taxon>Ecdysozoa</taxon>
        <taxon>Arthropoda</taxon>
        <taxon>Chelicerata</taxon>
        <taxon>Arachnida</taxon>
        <taxon>Acari</taxon>
        <taxon>Parasitiformes</taxon>
        <taxon>Ixodida</taxon>
        <taxon>Ixodoidea</taxon>
        <taxon>Ixodidae</taxon>
        <taxon>Ixodinae</taxon>
        <taxon>Ixodes</taxon>
    </lineage>
</organism>